<comment type="similarity">
    <text evidence="2">Belongs to the prokaryotic Ku family.</text>
</comment>
<dbReference type="FunFam" id="2.40.290.10:FF:000004">
    <property type="entry name" value="Non-homologous end joining protein Ku"/>
    <property type="match status" value="1"/>
</dbReference>
<accession>A0A222NYX3</accession>
<dbReference type="AlphaFoldDB" id="A0A222NYX3"/>
<dbReference type="HAMAP" id="MF_01875">
    <property type="entry name" value="Prokaryotic_Ku"/>
    <property type="match status" value="1"/>
</dbReference>
<dbReference type="SUPFAM" id="SSF100939">
    <property type="entry name" value="SPOC domain-like"/>
    <property type="match status" value="1"/>
</dbReference>
<dbReference type="InterPro" id="IPR016194">
    <property type="entry name" value="SPOC-like_C_dom_sf"/>
</dbReference>
<dbReference type="PIRSF" id="PIRSF006493">
    <property type="entry name" value="Prok_Ku"/>
    <property type="match status" value="1"/>
</dbReference>
<dbReference type="OrthoDB" id="9795084at2"/>
<name>A0A222NYX3_9GAMM</name>
<gene>
    <name evidence="5" type="primary">ykoV</name>
    <name evidence="2" type="synonym">ku</name>
    <name evidence="5" type="ORF">clem_01135</name>
</gene>
<dbReference type="KEGG" id="lcd:clem_01135"/>
<dbReference type="CDD" id="cd00789">
    <property type="entry name" value="KU_like"/>
    <property type="match status" value="1"/>
</dbReference>
<dbReference type="GO" id="GO:0003690">
    <property type="term" value="F:double-stranded DNA binding"/>
    <property type="evidence" value="ECO:0007669"/>
    <property type="project" value="UniProtKB-UniRule"/>
</dbReference>
<dbReference type="Gene3D" id="2.40.290.10">
    <property type="match status" value="1"/>
</dbReference>
<evidence type="ECO:0000313" key="5">
    <source>
        <dbReference type="EMBL" id="ASQ44793.1"/>
    </source>
</evidence>
<dbReference type="PANTHER" id="PTHR41251">
    <property type="entry name" value="NON-HOMOLOGOUS END JOINING PROTEIN KU"/>
    <property type="match status" value="1"/>
</dbReference>
<keyword evidence="6" id="KW-1185">Reference proteome</keyword>
<dbReference type="Pfam" id="PF02735">
    <property type="entry name" value="Ku"/>
    <property type="match status" value="1"/>
</dbReference>
<dbReference type="EMBL" id="CP016397">
    <property type="protein sequence ID" value="ASQ44793.1"/>
    <property type="molecule type" value="Genomic_DNA"/>
</dbReference>
<comment type="function">
    <text evidence="2">With LigD forms a non-homologous end joining (NHEJ) DNA repair enzyme, which repairs dsDNA breaks with reduced fidelity. Binds linear dsDNA with 5'- and 3'- overhangs but not closed circular dsDNA nor ssDNA. Recruits and stimulates the ligase activity of LigD.</text>
</comment>
<reference evidence="6" key="1">
    <citation type="submission" date="2016-07" db="EMBL/GenBank/DDBJ databases">
        <authorList>
            <person name="Florea S."/>
            <person name="Webb J.S."/>
            <person name="Jaromczyk J."/>
            <person name="Schardl C.L."/>
        </authorList>
    </citation>
    <scope>NUCLEOTIDE SEQUENCE [LARGE SCALE GENOMIC DNA]</scope>
    <source>
        <strain evidence="6">CDC-D5610</strain>
    </source>
</reference>
<keyword evidence="2" id="KW-0227">DNA damage</keyword>
<keyword evidence="1 2" id="KW-0238">DNA-binding</keyword>
<dbReference type="Proteomes" id="UP000201728">
    <property type="component" value="Chromosome"/>
</dbReference>
<dbReference type="PANTHER" id="PTHR41251:SF1">
    <property type="entry name" value="NON-HOMOLOGOUS END JOINING PROTEIN KU"/>
    <property type="match status" value="1"/>
</dbReference>
<evidence type="ECO:0000313" key="6">
    <source>
        <dbReference type="Proteomes" id="UP000201728"/>
    </source>
</evidence>
<dbReference type="InterPro" id="IPR009187">
    <property type="entry name" value="Prok_Ku"/>
</dbReference>
<dbReference type="InterPro" id="IPR006164">
    <property type="entry name" value="DNA_bd_Ku70/Ku80"/>
</dbReference>
<evidence type="ECO:0000256" key="1">
    <source>
        <dbReference type="ARBA" id="ARBA00023125"/>
    </source>
</evidence>
<dbReference type="GO" id="GO:0006303">
    <property type="term" value="P:double-strand break repair via nonhomologous end joining"/>
    <property type="evidence" value="ECO:0007669"/>
    <property type="project" value="UniProtKB-UniRule"/>
</dbReference>
<protein>
    <recommendedName>
        <fullName evidence="2">Non-homologous end joining protein Ku</fullName>
    </recommendedName>
</protein>
<dbReference type="GO" id="GO:0006310">
    <property type="term" value="P:DNA recombination"/>
    <property type="evidence" value="ECO:0007669"/>
    <property type="project" value="UniProtKB-KW"/>
</dbReference>
<dbReference type="RefSeq" id="WP_094089921.1">
    <property type="nucleotide sequence ID" value="NZ_CP016397.1"/>
</dbReference>
<dbReference type="SMART" id="SM00559">
    <property type="entry name" value="Ku78"/>
    <property type="match status" value="1"/>
</dbReference>
<dbReference type="NCBIfam" id="TIGR02772">
    <property type="entry name" value="Ku_bact"/>
    <property type="match status" value="1"/>
</dbReference>
<evidence type="ECO:0000256" key="2">
    <source>
        <dbReference type="HAMAP-Rule" id="MF_01875"/>
    </source>
</evidence>
<keyword evidence="2" id="KW-0233">DNA recombination</keyword>
<evidence type="ECO:0000259" key="4">
    <source>
        <dbReference type="SMART" id="SM00559"/>
    </source>
</evidence>
<feature type="compositionally biased region" description="Basic residues" evidence="3">
    <location>
        <begin position="269"/>
        <end position="279"/>
    </location>
</feature>
<keyword evidence="2" id="KW-0234">DNA repair</keyword>
<evidence type="ECO:0000256" key="3">
    <source>
        <dbReference type="SAM" id="MobiDB-lite"/>
    </source>
</evidence>
<sequence length="328" mass="38744">MKAIWKGDISFGLVTIPVQIIPVEEKKDLHFHLLDARDKSRIRYKRVNSNTEKEVPWEQIVKGYEFDKGNYIIVDEKAFEEASPEVYKSIDIEEFIELDEIDNLYFDKPYYIVPDSKNQKAYVLLREALKKTRKVGVAKVMIRTKEHLCLVMPHENALVLNLIRFEQEIRKEDDLKVPTDSLKAYKISEKEMKMATELIKDMTATWKPEKYHDDYQEALTQWIEKKTKEIEKETGKETKARVRKPDDVVDFITLLKKSMGKDKKDKKPLPKKKLKDQRKKPNRLVINSLVLFIRAKIHTMQVMQWLILLTLGVFQAINNRKIYNHQAP</sequence>
<comment type="subunit">
    <text evidence="2">Homodimer. Interacts with LigD.</text>
</comment>
<organism evidence="5 6">
    <name type="scientific">Legionella clemsonensis</name>
    <dbReference type="NCBI Taxonomy" id="1867846"/>
    <lineage>
        <taxon>Bacteria</taxon>
        <taxon>Pseudomonadati</taxon>
        <taxon>Pseudomonadota</taxon>
        <taxon>Gammaproteobacteria</taxon>
        <taxon>Legionellales</taxon>
        <taxon>Legionellaceae</taxon>
        <taxon>Legionella</taxon>
    </lineage>
</organism>
<feature type="region of interest" description="Disordered" evidence="3">
    <location>
        <begin position="259"/>
        <end position="279"/>
    </location>
</feature>
<proteinExistence type="inferred from homology"/>
<feature type="domain" description="Ku" evidence="4">
    <location>
        <begin position="52"/>
        <end position="180"/>
    </location>
</feature>
<feature type="compositionally biased region" description="Basic and acidic residues" evidence="3">
    <location>
        <begin position="259"/>
        <end position="268"/>
    </location>
</feature>